<keyword evidence="2" id="KW-0812">Transmembrane</keyword>
<sequence>MAKSNREKRAERAARAKAERAERLRKEKQRRRLTYGGVGLALALVVGLAVWWVSNSFEIDETAAVPDGATSSYGLKVGEANAEREVVIYEDFICPACRSFEEAFDGTLETAVEDGTATVEYRVLNFLDRFGDYSERSANAFAVVLDAAGPEVAKEFHDILYAEQPPEDYEEQSADDADYPDDAWLIEKAVEAGAEESAVADGIEDLAFADWVANGVKAASSEGIQGTPTVLVDGQAIEQDQLPAALE</sequence>
<reference evidence="4 5" key="1">
    <citation type="submission" date="2020-03" db="EMBL/GenBank/DDBJ databases">
        <title>Nocardioides sp. nov., isolated from fish.</title>
        <authorList>
            <person name="Hyun D.-W."/>
            <person name="Bae J.-W."/>
        </authorList>
    </citation>
    <scope>NUCLEOTIDE SEQUENCE [LARGE SCALE GENOMIC DNA]</scope>
    <source>
        <strain evidence="4 5">HDW12A</strain>
    </source>
</reference>
<dbReference type="Gene3D" id="3.40.30.10">
    <property type="entry name" value="Glutaredoxin"/>
    <property type="match status" value="1"/>
</dbReference>
<name>A0A6G7YK72_9ACTN</name>
<dbReference type="AlphaFoldDB" id="A0A6G7YK72"/>
<keyword evidence="5" id="KW-1185">Reference proteome</keyword>
<dbReference type="InterPro" id="IPR036249">
    <property type="entry name" value="Thioredoxin-like_sf"/>
</dbReference>
<evidence type="ECO:0000256" key="2">
    <source>
        <dbReference type="SAM" id="Phobius"/>
    </source>
</evidence>
<protein>
    <submittedName>
        <fullName evidence="4">DsbA family protein</fullName>
    </submittedName>
</protein>
<feature type="domain" description="Thioredoxin-like fold" evidence="3">
    <location>
        <begin position="74"/>
        <end position="245"/>
    </location>
</feature>
<dbReference type="Pfam" id="PF13462">
    <property type="entry name" value="Thioredoxin_4"/>
    <property type="match status" value="1"/>
</dbReference>
<dbReference type="RefSeq" id="WP_166320818.1">
    <property type="nucleotide sequence ID" value="NZ_CP049866.1"/>
</dbReference>
<gene>
    <name evidence="4" type="ORF">G7071_18550</name>
</gene>
<dbReference type="Proteomes" id="UP000502035">
    <property type="component" value="Chromosome"/>
</dbReference>
<keyword evidence="2" id="KW-1133">Transmembrane helix</keyword>
<evidence type="ECO:0000259" key="3">
    <source>
        <dbReference type="Pfam" id="PF13462"/>
    </source>
</evidence>
<dbReference type="EMBL" id="CP049866">
    <property type="protein sequence ID" value="QIK77135.1"/>
    <property type="molecule type" value="Genomic_DNA"/>
</dbReference>
<evidence type="ECO:0000313" key="4">
    <source>
        <dbReference type="EMBL" id="QIK77135.1"/>
    </source>
</evidence>
<accession>A0A6G7YK72</accession>
<dbReference type="InterPro" id="IPR012336">
    <property type="entry name" value="Thioredoxin-like_fold"/>
</dbReference>
<feature type="transmembrane region" description="Helical" evidence="2">
    <location>
        <begin position="33"/>
        <end position="53"/>
    </location>
</feature>
<organism evidence="4 5">
    <name type="scientific">Nocardioides piscis</name>
    <dbReference type="NCBI Taxonomy" id="2714938"/>
    <lineage>
        <taxon>Bacteria</taxon>
        <taxon>Bacillati</taxon>
        <taxon>Actinomycetota</taxon>
        <taxon>Actinomycetes</taxon>
        <taxon>Propionibacteriales</taxon>
        <taxon>Nocardioidaceae</taxon>
        <taxon>Nocardioides</taxon>
    </lineage>
</organism>
<proteinExistence type="predicted"/>
<keyword evidence="2" id="KW-0472">Membrane</keyword>
<dbReference type="CDD" id="cd02972">
    <property type="entry name" value="DsbA_family"/>
    <property type="match status" value="1"/>
</dbReference>
<evidence type="ECO:0000256" key="1">
    <source>
        <dbReference type="SAM" id="MobiDB-lite"/>
    </source>
</evidence>
<dbReference type="SUPFAM" id="SSF52833">
    <property type="entry name" value="Thioredoxin-like"/>
    <property type="match status" value="1"/>
</dbReference>
<feature type="region of interest" description="Disordered" evidence="1">
    <location>
        <begin position="1"/>
        <end position="22"/>
    </location>
</feature>
<evidence type="ECO:0000313" key="5">
    <source>
        <dbReference type="Proteomes" id="UP000502035"/>
    </source>
</evidence>
<dbReference type="KEGG" id="npi:G7071_18550"/>